<accession>A0A644XTC5</accession>
<comment type="caution">
    <text evidence="1">The sequence shown here is derived from an EMBL/GenBank/DDBJ whole genome shotgun (WGS) entry which is preliminary data.</text>
</comment>
<gene>
    <name evidence="1" type="ORF">SDC9_65762</name>
</gene>
<protein>
    <submittedName>
        <fullName evidence="1">Uncharacterized protein</fullName>
    </submittedName>
</protein>
<organism evidence="1">
    <name type="scientific">bioreactor metagenome</name>
    <dbReference type="NCBI Taxonomy" id="1076179"/>
    <lineage>
        <taxon>unclassified sequences</taxon>
        <taxon>metagenomes</taxon>
        <taxon>ecological metagenomes</taxon>
    </lineage>
</organism>
<dbReference type="EMBL" id="VSSQ01003158">
    <property type="protein sequence ID" value="MPM19339.1"/>
    <property type="molecule type" value="Genomic_DNA"/>
</dbReference>
<evidence type="ECO:0000313" key="1">
    <source>
        <dbReference type="EMBL" id="MPM19339.1"/>
    </source>
</evidence>
<proteinExistence type="predicted"/>
<reference evidence="1" key="1">
    <citation type="submission" date="2019-08" db="EMBL/GenBank/DDBJ databases">
        <authorList>
            <person name="Kucharzyk K."/>
            <person name="Murdoch R.W."/>
            <person name="Higgins S."/>
            <person name="Loffler F."/>
        </authorList>
    </citation>
    <scope>NUCLEOTIDE SEQUENCE</scope>
</reference>
<name>A0A644XTC5_9ZZZZ</name>
<sequence length="156" mass="17107">MGDIDDDFALFPKLSDNPEKALNLRFTEACRGLIKADDPKVVPTVGLHDLDHLLVGNGEVLDQRGGFDGKTKIVDDGLGFLVGKAFVDNPESVGRHSSQIDVLCYTEVEENLSLLVDDAYPIENCLVRVIEVDFFTVDKVSAFIGLIVTIENLQKS</sequence>
<dbReference type="AlphaFoldDB" id="A0A644XTC5"/>